<evidence type="ECO:0000256" key="3">
    <source>
        <dbReference type="ARBA" id="ARBA00022691"/>
    </source>
</evidence>
<keyword evidence="1 4" id="KW-0489">Methyltransferase</keyword>
<dbReference type="InterPro" id="IPR029063">
    <property type="entry name" value="SAM-dependent_MTases_sf"/>
</dbReference>
<gene>
    <name evidence="4" type="ORF">KZZ10_00045</name>
</gene>
<protein>
    <submittedName>
        <fullName evidence="4">Class I SAM-dependent methyltransferase</fullName>
    </submittedName>
</protein>
<keyword evidence="2" id="KW-0808">Transferase</keyword>
<evidence type="ECO:0000256" key="1">
    <source>
        <dbReference type="ARBA" id="ARBA00022603"/>
    </source>
</evidence>
<sequence length="243" mass="27450">MVDVMRDPLTHTMTGSKAHRRAVADALNVFAPRRVLDICCGDGWLLNALRHPVVIDGIDFYSPAPQGYGLFVRADFNAGVPKELGRYDAIVCCEAMGYLQNPGSFVQSVRQHLSPRGRFVLSVPNPNYVGARVNHMIQGYPRSYSWFAQNDTPEPHMPWLSLGLFQLWLLLGLNGFEEISVHDVDEPKPRRAWEHGLGWIVKNYARRQFRKADSESLRMLWSQALSDQVVYGRQLVISAVANS</sequence>
<evidence type="ECO:0000256" key="2">
    <source>
        <dbReference type="ARBA" id="ARBA00022679"/>
    </source>
</evidence>
<dbReference type="GO" id="GO:0032259">
    <property type="term" value="P:methylation"/>
    <property type="evidence" value="ECO:0007669"/>
    <property type="project" value="UniProtKB-KW"/>
</dbReference>
<dbReference type="RefSeq" id="WP_259659449.1">
    <property type="nucleotide sequence ID" value="NZ_JAHXRI010000001.1"/>
</dbReference>
<dbReference type="Proteomes" id="UP000739565">
    <property type="component" value="Unassembled WGS sequence"/>
</dbReference>
<dbReference type="Pfam" id="PF13489">
    <property type="entry name" value="Methyltransf_23"/>
    <property type="match status" value="1"/>
</dbReference>
<dbReference type="Gene3D" id="3.40.50.150">
    <property type="entry name" value="Vaccinia Virus protein VP39"/>
    <property type="match status" value="1"/>
</dbReference>
<reference evidence="4" key="1">
    <citation type="submission" date="2021-07" db="EMBL/GenBank/DDBJ databases">
        <title>New genus and species of the family Alcaligenaceae.</title>
        <authorList>
            <person name="Hahn M.W."/>
        </authorList>
    </citation>
    <scope>NUCLEOTIDE SEQUENCE</scope>
    <source>
        <strain evidence="4">LF4-65</strain>
    </source>
</reference>
<dbReference type="CDD" id="cd02440">
    <property type="entry name" value="AdoMet_MTases"/>
    <property type="match status" value="1"/>
</dbReference>
<accession>A0A953T5N0</accession>
<dbReference type="EMBL" id="JAHXRI010000001">
    <property type="protein sequence ID" value="MBZ1349024.1"/>
    <property type="molecule type" value="Genomic_DNA"/>
</dbReference>
<evidence type="ECO:0000313" key="4">
    <source>
        <dbReference type="EMBL" id="MBZ1349024.1"/>
    </source>
</evidence>
<proteinExistence type="predicted"/>
<organism evidence="4 5">
    <name type="scientific">Zwartia hollandica</name>
    <dbReference type="NCBI Taxonomy" id="324606"/>
    <lineage>
        <taxon>Bacteria</taxon>
        <taxon>Pseudomonadati</taxon>
        <taxon>Pseudomonadota</taxon>
        <taxon>Betaproteobacteria</taxon>
        <taxon>Burkholderiales</taxon>
        <taxon>Alcaligenaceae</taxon>
        <taxon>Zwartia</taxon>
    </lineage>
</organism>
<dbReference type="GO" id="GO:0008168">
    <property type="term" value="F:methyltransferase activity"/>
    <property type="evidence" value="ECO:0007669"/>
    <property type="project" value="UniProtKB-KW"/>
</dbReference>
<evidence type="ECO:0000313" key="5">
    <source>
        <dbReference type="Proteomes" id="UP000739565"/>
    </source>
</evidence>
<keyword evidence="3" id="KW-0949">S-adenosyl-L-methionine</keyword>
<dbReference type="SUPFAM" id="SSF53335">
    <property type="entry name" value="S-adenosyl-L-methionine-dependent methyltransferases"/>
    <property type="match status" value="1"/>
</dbReference>
<name>A0A953T5N0_9BURK</name>
<dbReference type="PANTHER" id="PTHR43464:SF19">
    <property type="entry name" value="UBIQUINONE BIOSYNTHESIS O-METHYLTRANSFERASE, MITOCHONDRIAL"/>
    <property type="match status" value="1"/>
</dbReference>
<keyword evidence="5" id="KW-1185">Reference proteome</keyword>
<dbReference type="AlphaFoldDB" id="A0A953T5N0"/>
<dbReference type="PANTHER" id="PTHR43464">
    <property type="entry name" value="METHYLTRANSFERASE"/>
    <property type="match status" value="1"/>
</dbReference>
<comment type="caution">
    <text evidence="4">The sequence shown here is derived from an EMBL/GenBank/DDBJ whole genome shotgun (WGS) entry which is preliminary data.</text>
</comment>